<reference evidence="1" key="1">
    <citation type="submission" date="2020-11" db="EMBL/GenBank/DDBJ databases">
        <title>Connecting structure to function with the recovery of over 1000 high-quality activated sludge metagenome-assembled genomes encoding full-length rRNA genes using long-read sequencing.</title>
        <authorList>
            <person name="Singleton C.M."/>
            <person name="Petriglieri F."/>
            <person name="Kristensen J.M."/>
            <person name="Kirkegaard R.H."/>
            <person name="Michaelsen T.Y."/>
            <person name="Andersen M.H."/>
            <person name="Karst S.M."/>
            <person name="Dueholm M.S."/>
            <person name="Nielsen P.H."/>
            <person name="Albertsen M."/>
        </authorList>
    </citation>
    <scope>NUCLEOTIDE SEQUENCE</scope>
    <source>
        <strain evidence="1">Fred_18-Q3-R57-64_BAT3C.431</strain>
    </source>
</reference>
<gene>
    <name evidence="1" type="ORF">IPJ89_05105</name>
</gene>
<accession>A0A7T9I1K0</accession>
<dbReference type="Proteomes" id="UP000596004">
    <property type="component" value="Chromosome"/>
</dbReference>
<dbReference type="InterPro" id="IPR036390">
    <property type="entry name" value="WH_DNA-bd_sf"/>
</dbReference>
<sequence length="121" mass="13984">MNLKEKALFEAVQAFESIGFTSLHARVLLTLKESPLSIREVARQSNLFQYDVRATVQDLLGLDLIEYTRKGVQVADEWEMLQRLMELCEDCNQKKAVEFEAAFEVVHPKVIALKKHWDFEG</sequence>
<name>A0A7T9I1K0_9ARCH</name>
<organism evidence="1">
    <name type="scientific">Candidatus Iainarchaeum sp</name>
    <dbReference type="NCBI Taxonomy" id="3101447"/>
    <lineage>
        <taxon>Archaea</taxon>
        <taxon>Candidatus Iainarchaeota</taxon>
        <taxon>Candidatus Iainarchaeia</taxon>
        <taxon>Candidatus Iainarchaeales</taxon>
        <taxon>Candidatus Iainarchaeaceae</taxon>
        <taxon>Candidatus Iainarchaeum</taxon>
    </lineage>
</organism>
<protein>
    <recommendedName>
        <fullName evidence="2">MarR family transcriptional regulator</fullName>
    </recommendedName>
</protein>
<evidence type="ECO:0008006" key="2">
    <source>
        <dbReference type="Google" id="ProtNLM"/>
    </source>
</evidence>
<proteinExistence type="predicted"/>
<dbReference type="AlphaFoldDB" id="A0A7T9I1K0"/>
<evidence type="ECO:0000313" key="1">
    <source>
        <dbReference type="EMBL" id="QQR92495.1"/>
    </source>
</evidence>
<dbReference type="EMBL" id="CP064981">
    <property type="protein sequence ID" value="QQR92495.1"/>
    <property type="molecule type" value="Genomic_DNA"/>
</dbReference>
<dbReference type="SUPFAM" id="SSF46785">
    <property type="entry name" value="Winged helix' DNA-binding domain"/>
    <property type="match status" value="1"/>
</dbReference>